<comment type="caution">
    <text evidence="1">The sequence shown here is derived from an EMBL/GenBank/DDBJ whole genome shotgun (WGS) entry which is preliminary data.</text>
</comment>
<protein>
    <recommendedName>
        <fullName evidence="3">Glycoside hydrolase family 5 domain-containing protein</fullName>
    </recommendedName>
</protein>
<accession>A0A1V4HDA8</accession>
<gene>
    <name evidence="1" type="ORF">BC351_35420</name>
</gene>
<reference evidence="2" key="1">
    <citation type="submission" date="2016-07" db="EMBL/GenBank/DDBJ databases">
        <authorList>
            <person name="Florea S."/>
            <person name="Webb J.S."/>
            <person name="Jaromczyk J."/>
            <person name="Schardl C.L."/>
        </authorList>
    </citation>
    <scope>NUCLEOTIDE SEQUENCE [LARGE SCALE GENOMIC DNA]</scope>
    <source>
        <strain evidence="2">CY1</strain>
    </source>
</reference>
<dbReference type="Gene3D" id="3.20.20.80">
    <property type="entry name" value="Glycosidases"/>
    <property type="match status" value="1"/>
</dbReference>
<dbReference type="RefSeq" id="WP_079417232.1">
    <property type="nucleotide sequence ID" value="NZ_MBTG01000032.1"/>
</dbReference>
<organism evidence="1 2">
    <name type="scientific">Paenibacillus ferrarius</name>
    <dbReference type="NCBI Taxonomy" id="1469647"/>
    <lineage>
        <taxon>Bacteria</taxon>
        <taxon>Bacillati</taxon>
        <taxon>Bacillota</taxon>
        <taxon>Bacilli</taxon>
        <taxon>Bacillales</taxon>
        <taxon>Paenibacillaceae</taxon>
        <taxon>Paenibacillus</taxon>
    </lineage>
</organism>
<dbReference type="InterPro" id="IPR017853">
    <property type="entry name" value="GH"/>
</dbReference>
<keyword evidence="2" id="KW-1185">Reference proteome</keyword>
<evidence type="ECO:0000313" key="2">
    <source>
        <dbReference type="Proteomes" id="UP000190626"/>
    </source>
</evidence>
<dbReference type="OrthoDB" id="9801493at2"/>
<sequence length="216" mass="24282">MMMYKSIRKRLHSLLIFTMVLSVIGSGGILGHAPTAQAVDVWKPIDTEPMIVTGSALDLSGMNDAPAGKYGFIQQGGDGDYMFEQAPQKKVKLYGANLTWNMFYDSHEGADKTADRLARLGFNVVRLHTLDSMADWAQGIFVQNRSTTPQLNAERLDSLDYLIAKLKVQRHLCDDRYFPPLRFQRDPWAWQLCGWDEIRVLAATSTASAQYVESDC</sequence>
<dbReference type="SUPFAM" id="SSF51445">
    <property type="entry name" value="(Trans)glycosidases"/>
    <property type="match status" value="1"/>
</dbReference>
<evidence type="ECO:0008006" key="3">
    <source>
        <dbReference type="Google" id="ProtNLM"/>
    </source>
</evidence>
<dbReference type="AlphaFoldDB" id="A0A1V4HDA8"/>
<name>A0A1V4HDA8_9BACL</name>
<proteinExistence type="predicted"/>
<dbReference type="Proteomes" id="UP000190626">
    <property type="component" value="Unassembled WGS sequence"/>
</dbReference>
<dbReference type="EMBL" id="MBTG01000032">
    <property type="protein sequence ID" value="OPH51148.1"/>
    <property type="molecule type" value="Genomic_DNA"/>
</dbReference>
<evidence type="ECO:0000313" key="1">
    <source>
        <dbReference type="EMBL" id="OPH51148.1"/>
    </source>
</evidence>
<dbReference type="STRING" id="1469647.BC351_35420"/>